<keyword evidence="1" id="KW-1133">Transmembrane helix</keyword>
<feature type="transmembrane region" description="Helical" evidence="1">
    <location>
        <begin position="29"/>
        <end position="51"/>
    </location>
</feature>
<feature type="transmembrane region" description="Helical" evidence="1">
    <location>
        <begin position="230"/>
        <end position="247"/>
    </location>
</feature>
<comment type="caution">
    <text evidence="2">The sequence shown here is derived from an EMBL/GenBank/DDBJ whole genome shotgun (WGS) entry which is preliminary data.</text>
</comment>
<organism evidence="2 3">
    <name type="scientific">Aeribacillus pallidus</name>
    <dbReference type="NCBI Taxonomy" id="33936"/>
    <lineage>
        <taxon>Bacteria</taxon>
        <taxon>Bacillati</taxon>
        <taxon>Bacillota</taxon>
        <taxon>Bacilli</taxon>
        <taxon>Bacillales</taxon>
        <taxon>Bacillaceae</taxon>
        <taxon>Aeribacillus</taxon>
    </lineage>
</organism>
<evidence type="ECO:0008006" key="4">
    <source>
        <dbReference type="Google" id="ProtNLM"/>
    </source>
</evidence>
<proteinExistence type="predicted"/>
<evidence type="ECO:0000313" key="2">
    <source>
        <dbReference type="EMBL" id="KZN96312.1"/>
    </source>
</evidence>
<name>A0A161Y3R8_9BACI</name>
<gene>
    <name evidence="2" type="ORF">AZI98_09655</name>
</gene>
<dbReference type="EMBL" id="LWBR01000024">
    <property type="protein sequence ID" value="KZN96312.1"/>
    <property type="molecule type" value="Genomic_DNA"/>
</dbReference>
<evidence type="ECO:0000256" key="1">
    <source>
        <dbReference type="SAM" id="Phobius"/>
    </source>
</evidence>
<dbReference type="InterPro" id="IPR009574">
    <property type="entry name" value="DUF1189"/>
</dbReference>
<evidence type="ECO:0000313" key="3">
    <source>
        <dbReference type="Proteomes" id="UP000076476"/>
    </source>
</evidence>
<feature type="transmembrane region" description="Helical" evidence="1">
    <location>
        <begin position="159"/>
        <end position="190"/>
    </location>
</feature>
<dbReference type="Pfam" id="PF06691">
    <property type="entry name" value="DUF1189"/>
    <property type="match status" value="1"/>
</dbReference>
<keyword evidence="1" id="KW-0472">Membrane</keyword>
<dbReference type="RefSeq" id="WP_063388071.1">
    <property type="nucleotide sequence ID" value="NZ_LWBR01000024.1"/>
</dbReference>
<dbReference type="OrthoDB" id="1903376at2"/>
<reference evidence="2 3" key="1">
    <citation type="submission" date="2016-04" db="EMBL/GenBank/DDBJ databases">
        <title>Draft genome sequence of Aeribacillus pallidus 8m3 from petroleum reservoir.</title>
        <authorList>
            <person name="Poltaraus A.B."/>
            <person name="Nazina T.N."/>
            <person name="Tourova T.P."/>
            <person name="Malakho S.M."/>
            <person name="Korshunova A.V."/>
            <person name="Sokolova D.S."/>
        </authorList>
    </citation>
    <scope>NUCLEOTIDE SEQUENCE [LARGE SCALE GENOMIC DNA]</scope>
    <source>
        <strain evidence="2 3">8m3</strain>
    </source>
</reference>
<keyword evidence="1" id="KW-0812">Transmembrane</keyword>
<protein>
    <recommendedName>
        <fullName evidence="4">DUF1189 domain-containing protein</fullName>
    </recommendedName>
</protein>
<dbReference type="AlphaFoldDB" id="A0A161Y3R8"/>
<accession>A0A161Y3R8</accession>
<dbReference type="STRING" id="33936.AZI98_09655"/>
<dbReference type="Proteomes" id="UP000076476">
    <property type="component" value="Unassembled WGS sequence"/>
</dbReference>
<sequence length="260" mass="29556">MNLFVLLFKSIYSPKTIALTRFQKIGKPILYGFLLAFLAALPNCIYLNLAIANAINGLDQTINEKIPEFTIHNGTLKSEENAVVKAKHDKYTIIFDPKGTFTRDDLKWQENVIGILSNEFVFVSNGTMQQLEYNFFQETEITKEDLTAAIKQLSEVAPIIIPVISVTLFAMSATSKFVEITFLAIVGLLFKKRMGKRLNFKQLWTISAYSVTLATVFFAIMNFFFIDISFALYINWFVHITVLYLVLKEIPNPKQPVKAA</sequence>
<keyword evidence="3" id="KW-1185">Reference proteome</keyword>
<feature type="transmembrane region" description="Helical" evidence="1">
    <location>
        <begin position="202"/>
        <end position="224"/>
    </location>
</feature>